<protein>
    <submittedName>
        <fullName evidence="2">Uncharacterized protein</fullName>
    </submittedName>
</protein>
<evidence type="ECO:0000256" key="1">
    <source>
        <dbReference type="SAM" id="MobiDB-lite"/>
    </source>
</evidence>
<proteinExistence type="predicted"/>
<evidence type="ECO:0000313" key="2">
    <source>
        <dbReference type="EMBL" id="CAD7244275.1"/>
    </source>
</evidence>
<dbReference type="Proteomes" id="UP000677054">
    <property type="component" value="Unassembled WGS sequence"/>
</dbReference>
<evidence type="ECO:0000313" key="3">
    <source>
        <dbReference type="Proteomes" id="UP000677054"/>
    </source>
</evidence>
<dbReference type="EMBL" id="LR900117">
    <property type="protein sequence ID" value="CAD7244275.1"/>
    <property type="molecule type" value="Genomic_DNA"/>
</dbReference>
<reference evidence="2" key="1">
    <citation type="submission" date="2020-11" db="EMBL/GenBank/DDBJ databases">
        <authorList>
            <person name="Tran Van P."/>
        </authorList>
    </citation>
    <scope>NUCLEOTIDE SEQUENCE</scope>
</reference>
<feature type="region of interest" description="Disordered" evidence="1">
    <location>
        <begin position="1"/>
        <end position="39"/>
    </location>
</feature>
<name>A0A7R9A310_9CRUS</name>
<keyword evidence="3" id="KW-1185">Reference proteome</keyword>
<accession>A0A7R9A310</accession>
<gene>
    <name evidence="2" type="ORF">DSTB1V02_LOCUS4175</name>
</gene>
<organism evidence="2">
    <name type="scientific">Darwinula stevensoni</name>
    <dbReference type="NCBI Taxonomy" id="69355"/>
    <lineage>
        <taxon>Eukaryota</taxon>
        <taxon>Metazoa</taxon>
        <taxon>Ecdysozoa</taxon>
        <taxon>Arthropoda</taxon>
        <taxon>Crustacea</taxon>
        <taxon>Oligostraca</taxon>
        <taxon>Ostracoda</taxon>
        <taxon>Podocopa</taxon>
        <taxon>Podocopida</taxon>
        <taxon>Darwinulocopina</taxon>
        <taxon>Darwinuloidea</taxon>
        <taxon>Darwinulidae</taxon>
        <taxon>Darwinula</taxon>
    </lineage>
</organism>
<dbReference type="AlphaFoldDB" id="A0A7R9A310"/>
<dbReference type="EMBL" id="CAJPEV010000600">
    <property type="protein sequence ID" value="CAG0886825.1"/>
    <property type="molecule type" value="Genomic_DNA"/>
</dbReference>
<sequence>MSNLKKLKGKAVTYEKEEEGMEGMKKKQKSSPLTGGKKEEEGEAYRQLCRLCSQIDQLMDRASKVKQEAATLDDHFISQIPVLKEKIQNHLKIASKGQQINEQLVYYLTKEVAEFEKELQNVTAIHHQHSLMKEFFPEVNLTKNSTKEKEGSEKEAVLKNPSGGLRVCASCAQPEPKPKTFKKCGACKAENVPHPNYYCGRKCQYEPFSGQPPSPLDFVDLIMPFEVNLSGGLGKATPSGP</sequence>